<proteinExistence type="predicted"/>
<feature type="repeat" description="TPR" evidence="5">
    <location>
        <begin position="271"/>
        <end position="304"/>
    </location>
</feature>
<keyword evidence="6" id="KW-0812">Transmembrane</keyword>
<reference evidence="8 9" key="1">
    <citation type="submission" date="2015-01" db="EMBL/GenBank/DDBJ databases">
        <title>Genome Assembly of Bacillus badius MTCC 1458.</title>
        <authorList>
            <person name="Verma A."/>
            <person name="Khatri I."/>
            <person name="Mual P."/>
            <person name="Subramanian S."/>
            <person name="Krishnamurthi S."/>
        </authorList>
    </citation>
    <scope>NUCLEOTIDE SEQUENCE [LARGE SCALE GENOMIC DNA]</scope>
    <source>
        <strain evidence="8 9">MTCC 1458</strain>
    </source>
</reference>
<keyword evidence="2" id="KW-0677">Repeat</keyword>
<evidence type="ECO:0000313" key="8">
    <source>
        <dbReference type="EMBL" id="KIL80208.1"/>
    </source>
</evidence>
<accession>A0ABR5B125</accession>
<keyword evidence="1" id="KW-0235">DNA replication</keyword>
<evidence type="ECO:0000256" key="4">
    <source>
        <dbReference type="ARBA" id="ARBA00023016"/>
    </source>
</evidence>
<feature type="transmembrane region" description="Helical" evidence="6">
    <location>
        <begin position="466"/>
        <end position="484"/>
    </location>
</feature>
<dbReference type="InterPro" id="IPR001623">
    <property type="entry name" value="DnaJ_domain"/>
</dbReference>
<dbReference type="PANTHER" id="PTHR44943">
    <property type="entry name" value="CELLULOSE SYNTHASE OPERON PROTEIN C"/>
    <property type="match status" value="1"/>
</dbReference>
<dbReference type="EMBL" id="JXLP01000001">
    <property type="protein sequence ID" value="KIL80208.1"/>
    <property type="molecule type" value="Genomic_DNA"/>
</dbReference>
<dbReference type="SUPFAM" id="SSF48452">
    <property type="entry name" value="TPR-like"/>
    <property type="match status" value="1"/>
</dbReference>
<dbReference type="InterPro" id="IPR019734">
    <property type="entry name" value="TPR_rpt"/>
</dbReference>
<gene>
    <name evidence="8" type="ORF">SD77_0056</name>
</gene>
<evidence type="ECO:0000256" key="3">
    <source>
        <dbReference type="ARBA" id="ARBA00022803"/>
    </source>
</evidence>
<comment type="caution">
    <text evidence="8">The sequence shown here is derived from an EMBL/GenBank/DDBJ whole genome shotgun (WGS) entry which is preliminary data.</text>
</comment>
<dbReference type="CDD" id="cd06257">
    <property type="entry name" value="DnaJ"/>
    <property type="match status" value="1"/>
</dbReference>
<evidence type="ECO:0000256" key="5">
    <source>
        <dbReference type="PROSITE-ProRule" id="PRU00339"/>
    </source>
</evidence>
<dbReference type="SUPFAM" id="SSF46565">
    <property type="entry name" value="Chaperone J-domain"/>
    <property type="match status" value="1"/>
</dbReference>
<evidence type="ECO:0000256" key="1">
    <source>
        <dbReference type="ARBA" id="ARBA00022705"/>
    </source>
</evidence>
<dbReference type="InterPro" id="IPR051685">
    <property type="entry name" value="Ycf3/AcsC/BcsC/TPR_MFPF"/>
</dbReference>
<dbReference type="InterPro" id="IPR036869">
    <property type="entry name" value="J_dom_sf"/>
</dbReference>
<sequence length="500" mass="58993">MTAWDILEIEPTEELSAIKKAYARKLKVHHPEEDPAGYQRLREAYDWAVKYQRTAVKRASVPVEAGVRAEEYDIGGNDQAEAAVEMDNYAEADVHIPTPPPVDWRDYQDPFRRNEKLIDEFMNRVEELYENFAERIDIEEWTALLDSDVIWNFELKREASERLLAFLEDYPFLPKSIWQLLDSNFQWSQEAFDEDHPFWDYASDRFSEYFQHQVKPYYPGLSYSFLLRAKNIDFDAYLYCRECALQHLIVNEMEQAEEWLHKAEAIFTGDPELLRLKGSVYLHTGRLERASEALGQVMQINPDDIEARMMLAYTLYESKQLPEAIQQCKIILDAKPDHIDTLSIYGKSLFEQNQLAESRNIFKRIEEMEPNASEAVTYLAAIHVRMIKELPANERPPLSELNKELQKPGAGKQLLLFLGRLPKIKMMFLFALMAYSWHVFTDMVYLNPFEFVLVLVFSFFVEEISASFFGFWSCIWLLFFAWIFRKFIREIRKAWRAARY</sequence>
<keyword evidence="6" id="KW-0472">Membrane</keyword>
<evidence type="ECO:0000313" key="9">
    <source>
        <dbReference type="Proteomes" id="UP000031982"/>
    </source>
</evidence>
<dbReference type="Proteomes" id="UP000031982">
    <property type="component" value="Unassembled WGS sequence"/>
</dbReference>
<dbReference type="PROSITE" id="PS50076">
    <property type="entry name" value="DNAJ_2"/>
    <property type="match status" value="1"/>
</dbReference>
<keyword evidence="4" id="KW-0346">Stress response</keyword>
<dbReference type="RefSeq" id="WP_041099388.1">
    <property type="nucleotide sequence ID" value="NZ_JARTHD010000022.1"/>
</dbReference>
<protein>
    <submittedName>
        <fullName evidence="8">TPR domain protein</fullName>
    </submittedName>
</protein>
<evidence type="ECO:0000259" key="7">
    <source>
        <dbReference type="PROSITE" id="PS50076"/>
    </source>
</evidence>
<dbReference type="InterPro" id="IPR011990">
    <property type="entry name" value="TPR-like_helical_dom_sf"/>
</dbReference>
<dbReference type="PROSITE" id="PS50005">
    <property type="entry name" value="TPR"/>
    <property type="match status" value="1"/>
</dbReference>
<dbReference type="SMART" id="SM00028">
    <property type="entry name" value="TPR"/>
    <property type="match status" value="4"/>
</dbReference>
<keyword evidence="6" id="KW-1133">Transmembrane helix</keyword>
<organism evidence="8 9">
    <name type="scientific">Bacillus badius</name>
    <dbReference type="NCBI Taxonomy" id="1455"/>
    <lineage>
        <taxon>Bacteria</taxon>
        <taxon>Bacillati</taxon>
        <taxon>Bacillota</taxon>
        <taxon>Bacilli</taxon>
        <taxon>Bacillales</taxon>
        <taxon>Bacillaceae</taxon>
        <taxon>Pseudobacillus</taxon>
    </lineage>
</organism>
<feature type="domain" description="J" evidence="7">
    <location>
        <begin position="2"/>
        <end position="76"/>
    </location>
</feature>
<name>A0ABR5B125_BACBA</name>
<evidence type="ECO:0000256" key="2">
    <source>
        <dbReference type="ARBA" id="ARBA00022737"/>
    </source>
</evidence>
<keyword evidence="3 5" id="KW-0802">TPR repeat</keyword>
<dbReference type="PANTHER" id="PTHR44943:SF10">
    <property type="match status" value="1"/>
</dbReference>
<keyword evidence="9" id="KW-1185">Reference proteome</keyword>
<evidence type="ECO:0000256" key="6">
    <source>
        <dbReference type="SAM" id="Phobius"/>
    </source>
</evidence>
<dbReference type="Pfam" id="PF14559">
    <property type="entry name" value="TPR_19"/>
    <property type="match status" value="1"/>
</dbReference>
<feature type="transmembrane region" description="Helical" evidence="6">
    <location>
        <begin position="426"/>
        <end position="446"/>
    </location>
</feature>
<dbReference type="Gene3D" id="1.25.40.10">
    <property type="entry name" value="Tetratricopeptide repeat domain"/>
    <property type="match status" value="1"/>
</dbReference>